<keyword evidence="4" id="KW-0862">Zinc</keyword>
<evidence type="ECO:0000259" key="11">
    <source>
        <dbReference type="PROSITE" id="PS51745"/>
    </source>
</evidence>
<keyword evidence="2" id="KW-0479">Metal-binding</keyword>
<dbReference type="SUPFAM" id="SSF57850">
    <property type="entry name" value="RING/U-box"/>
    <property type="match status" value="1"/>
</dbReference>
<dbReference type="CDD" id="cd02340">
    <property type="entry name" value="ZZ_NBR1_like"/>
    <property type="match status" value="1"/>
</dbReference>
<evidence type="ECO:0000256" key="8">
    <source>
        <dbReference type="SAM" id="MobiDB-lite"/>
    </source>
</evidence>
<dbReference type="InterPro" id="IPR043145">
    <property type="entry name" value="Znf_ZZ_sf"/>
</dbReference>
<evidence type="ECO:0008006" key="14">
    <source>
        <dbReference type="Google" id="ProtNLM"/>
    </source>
</evidence>
<keyword evidence="3 6" id="KW-0863">Zinc-finger</keyword>
<feature type="region of interest" description="Disordered" evidence="8">
    <location>
        <begin position="999"/>
        <end position="1062"/>
    </location>
</feature>
<keyword evidence="5" id="KW-0968">Cytoplasmic vesicle</keyword>
<feature type="compositionally biased region" description="Basic and acidic residues" evidence="8">
    <location>
        <begin position="692"/>
        <end position="701"/>
    </location>
</feature>
<dbReference type="SUPFAM" id="SSF46934">
    <property type="entry name" value="UBA-like"/>
    <property type="match status" value="1"/>
</dbReference>
<dbReference type="Gene3D" id="3.10.20.90">
    <property type="entry name" value="Phosphatidylinositol 3-kinase Catalytic Subunit, Chain A, domain 1"/>
    <property type="match status" value="1"/>
</dbReference>
<dbReference type="FunFam" id="3.30.60.90:FF:000007">
    <property type="entry name" value="Next to BRCA1 gene 1 protein"/>
    <property type="match status" value="1"/>
</dbReference>
<evidence type="ECO:0000256" key="7">
    <source>
        <dbReference type="SAM" id="Coils"/>
    </source>
</evidence>
<reference evidence="12 13" key="1">
    <citation type="submission" date="2018-04" db="EMBL/GenBank/DDBJ databases">
        <title>The genome of golden apple snail Pomacea canaliculata provides insight into stress tolerance and invasive adaptation.</title>
        <authorList>
            <person name="Liu C."/>
            <person name="Liu B."/>
            <person name="Ren Y."/>
            <person name="Zhang Y."/>
            <person name="Wang H."/>
            <person name="Li S."/>
            <person name="Jiang F."/>
            <person name="Yin L."/>
            <person name="Zhang G."/>
            <person name="Qian W."/>
            <person name="Fan W."/>
        </authorList>
    </citation>
    <scope>NUCLEOTIDE SEQUENCE [LARGE SCALE GENOMIC DNA]</scope>
    <source>
        <strain evidence="12">SZHN2017</strain>
        <tissue evidence="12">Muscle</tissue>
    </source>
</reference>
<dbReference type="AlphaFoldDB" id="A0A2T7PXS7"/>
<dbReference type="InterPro" id="IPR000433">
    <property type="entry name" value="Znf_ZZ"/>
</dbReference>
<evidence type="ECO:0000313" key="12">
    <source>
        <dbReference type="EMBL" id="PVD38208.1"/>
    </source>
</evidence>
<feature type="compositionally biased region" description="Basic and acidic residues" evidence="8">
    <location>
        <begin position="1160"/>
        <end position="1183"/>
    </location>
</feature>
<evidence type="ECO:0000256" key="2">
    <source>
        <dbReference type="ARBA" id="ARBA00022723"/>
    </source>
</evidence>
<feature type="compositionally biased region" description="Acidic residues" evidence="8">
    <location>
        <begin position="928"/>
        <end position="941"/>
    </location>
</feature>
<dbReference type="SMART" id="SM00291">
    <property type="entry name" value="ZnF_ZZ"/>
    <property type="match status" value="1"/>
</dbReference>
<dbReference type="OrthoDB" id="2122982at2759"/>
<dbReference type="Gene3D" id="3.30.60.90">
    <property type="match status" value="1"/>
</dbReference>
<dbReference type="InterPro" id="IPR015940">
    <property type="entry name" value="UBA"/>
</dbReference>
<dbReference type="EMBL" id="PZQS01000001">
    <property type="protein sequence ID" value="PVD38208.1"/>
    <property type="molecule type" value="Genomic_DNA"/>
</dbReference>
<sequence>MNMDNDLVVHTRLVDRPDSEQLDPFFLETPLEWRNLEALLKASYKVPQKRIDVRYIDEDDDLIIISSQSELNEAVRLSQKSQKPLILQIRSMEPHTTPERSKASAPPQEDEKIMMDAAPEEEISAKTTSLREDTLKPFMVPGALSGANVVAIEIPDSAGEGQIANECEVETEHGQGTEAAEPAETLETGEVAPKLRRDEETVKKELHCQSSEEKTGLVEEQIATGDKAYEQLTVSSLSKAGKRHRLDEDFKEEETKTDHLSHQNFILYMEKMKEELMHRFPQKTSKEVIRRLEAKQLIRSSSVDSASHRKSHDCSTVLHKGTVCDNCEKVIVGTRYKCGNCLNYNLCEACEARPDVHNMDHVFLKLRRPCPRASSYHSPLLGVILYPSSKECQESEVTMLKKGELEKLFRKADKLKRLEIKNKEKLRRKEEKLRKKEQQLAQEGISHLKSPESFGVLKANFVCDITLPDYSIVKPGECLTKTWCIENGGSIPWPCKTVLRMIHGNMNAAVNEIDVPPLLPGERTNLTVQLFAPLKPGKYDSRWRLFAHEVRFGLIVYCIVEVSEELPEAENSFEPLELPAADQHKAEEKTETRTAFPLGGVFKKNEECQDMKKLEQTLPLIYIEEETQDLDPAASEAQQEQMQATENSGYDASDDYQVAEASAEFLCHPIGAADNLEQPEKLKRHPPSIVKQSDEDREFWSRRFTGMSADNEPSTPNNTPLDVSPPPERTIHFPEPELLSKLSLQVLDSDIVQSDCRSDKSSFTTTEDSGVQHDYSSEAGNQRPPQEKADAGTCDGEHSPVIDWTFVHEQSPDSSASTASSVEVVTGEELTDLDHHQESGSVNIAEYLSQVAPINPSDWRGADKYAELESLDSFSDASSSLDDEFFIVRLPDCFDISKPLLPSEALSTGDKRYSLQSHFAALDNERKEEEEDLESETDDALTEQPSLDDMLKASGSIGTPTLIPNFMPSADAATSADTNVTVFREDDEKMSDAEAAAAGDFENAEENPIEDNAPSCAGEESNEVSPAESAQESEENGRAEEKDAESGASATVSGDCDELPFLPLSHDMSIHANHLVQSAVSVASKAASQVFNTAKDVFYTLQGRQNEEKPSTWKPPESTWTPPKSEWTPPKSKWTPPQSKWKPPQSEWKPPASTWTPKAQEYDSTVKEAKAESKQSDVEEKPGTKYPQVMKRLVEMGFYNKTLNQQLLEEHDGDLESVLLELLQLTDNDWAETRH</sequence>
<proteinExistence type="predicted"/>
<feature type="region of interest" description="Disordered" evidence="8">
    <location>
        <begin position="755"/>
        <end position="795"/>
    </location>
</feature>
<dbReference type="InterPro" id="IPR000270">
    <property type="entry name" value="PB1_dom"/>
</dbReference>
<dbReference type="STRING" id="400727.A0A2T7PXS7"/>
<dbReference type="Pfam" id="PF00564">
    <property type="entry name" value="PB1"/>
    <property type="match status" value="1"/>
</dbReference>
<name>A0A2T7PXS7_POMCA</name>
<dbReference type="InterPro" id="IPR013783">
    <property type="entry name" value="Ig-like_fold"/>
</dbReference>
<keyword evidence="7" id="KW-0175">Coiled coil</keyword>
<organism evidence="12 13">
    <name type="scientific">Pomacea canaliculata</name>
    <name type="common">Golden apple snail</name>
    <dbReference type="NCBI Taxonomy" id="400727"/>
    <lineage>
        <taxon>Eukaryota</taxon>
        <taxon>Metazoa</taxon>
        <taxon>Spiralia</taxon>
        <taxon>Lophotrochozoa</taxon>
        <taxon>Mollusca</taxon>
        <taxon>Gastropoda</taxon>
        <taxon>Caenogastropoda</taxon>
        <taxon>Architaenioglossa</taxon>
        <taxon>Ampullarioidea</taxon>
        <taxon>Ampullariidae</taxon>
        <taxon>Pomacea</taxon>
    </lineage>
</organism>
<evidence type="ECO:0000259" key="10">
    <source>
        <dbReference type="PROSITE" id="PS50135"/>
    </source>
</evidence>
<feature type="domain" description="ZZ-type" evidence="10">
    <location>
        <begin position="319"/>
        <end position="371"/>
    </location>
</feature>
<gene>
    <name evidence="12" type="ORF">C0Q70_00819</name>
</gene>
<dbReference type="CDD" id="cd14319">
    <property type="entry name" value="UBA_NBR1"/>
    <property type="match status" value="1"/>
</dbReference>
<feature type="region of interest" description="Disordered" evidence="8">
    <location>
        <begin position="677"/>
        <end position="726"/>
    </location>
</feature>
<feature type="domain" description="PB1" evidence="11">
    <location>
        <begin position="1"/>
        <end position="92"/>
    </location>
</feature>
<accession>A0A2T7PXS7</accession>
<dbReference type="GO" id="GO:0008270">
    <property type="term" value="F:zinc ion binding"/>
    <property type="evidence" value="ECO:0007669"/>
    <property type="project" value="UniProtKB-KW"/>
</dbReference>
<keyword evidence="13" id="KW-1185">Reference proteome</keyword>
<feature type="coiled-coil region" evidence="7">
    <location>
        <begin position="415"/>
        <end position="446"/>
    </location>
</feature>
<evidence type="ECO:0000313" key="13">
    <source>
        <dbReference type="Proteomes" id="UP000245119"/>
    </source>
</evidence>
<feature type="region of interest" description="Disordered" evidence="8">
    <location>
        <begin position="1102"/>
        <end position="1184"/>
    </location>
</feature>
<dbReference type="Pfam" id="PF16158">
    <property type="entry name" value="N_BRCA1_IG"/>
    <property type="match status" value="1"/>
</dbReference>
<evidence type="ECO:0000256" key="6">
    <source>
        <dbReference type="PROSITE-ProRule" id="PRU00228"/>
    </source>
</evidence>
<evidence type="ECO:0000259" key="9">
    <source>
        <dbReference type="PROSITE" id="PS50030"/>
    </source>
</evidence>
<comment type="caution">
    <text evidence="12">The sequence shown here is derived from an EMBL/GenBank/DDBJ whole genome shotgun (WGS) entry which is preliminary data.</text>
</comment>
<dbReference type="SUPFAM" id="SSF54277">
    <property type="entry name" value="CAD &amp; PB1 domains"/>
    <property type="match status" value="1"/>
</dbReference>
<evidence type="ECO:0000256" key="1">
    <source>
        <dbReference type="ARBA" id="ARBA00004419"/>
    </source>
</evidence>
<dbReference type="PANTHER" id="PTHR20930:SF2">
    <property type="entry name" value="NEXT TO BRCA1 GENE 1 PROTEIN"/>
    <property type="match status" value="1"/>
</dbReference>
<dbReference type="GO" id="GO:0005776">
    <property type="term" value="C:autophagosome"/>
    <property type="evidence" value="ECO:0007669"/>
    <property type="project" value="UniProtKB-SubCell"/>
</dbReference>
<dbReference type="PROSITE" id="PS51745">
    <property type="entry name" value="PB1"/>
    <property type="match status" value="1"/>
</dbReference>
<feature type="compositionally biased region" description="Basic and acidic residues" evidence="8">
    <location>
        <begin position="785"/>
        <end position="795"/>
    </location>
</feature>
<feature type="compositionally biased region" description="Basic and acidic residues" evidence="8">
    <location>
        <begin position="1035"/>
        <end position="1045"/>
    </location>
</feature>
<dbReference type="Proteomes" id="UP000245119">
    <property type="component" value="Linkage Group LG1"/>
</dbReference>
<dbReference type="GO" id="GO:0070013">
    <property type="term" value="C:intracellular organelle lumen"/>
    <property type="evidence" value="ECO:0007669"/>
    <property type="project" value="UniProtKB-ARBA"/>
</dbReference>
<dbReference type="Pfam" id="PF00569">
    <property type="entry name" value="ZZ"/>
    <property type="match status" value="1"/>
</dbReference>
<dbReference type="InterPro" id="IPR032350">
    <property type="entry name" value="Nbr1_FW"/>
</dbReference>
<feature type="compositionally biased region" description="Basic and acidic residues" evidence="8">
    <location>
        <begin position="92"/>
        <end position="102"/>
    </location>
</feature>
<evidence type="ECO:0000256" key="5">
    <source>
        <dbReference type="ARBA" id="ARBA00023329"/>
    </source>
</evidence>
<evidence type="ECO:0000256" key="3">
    <source>
        <dbReference type="ARBA" id="ARBA00022771"/>
    </source>
</evidence>
<dbReference type="Gene3D" id="2.60.40.10">
    <property type="entry name" value="Immunoglobulins"/>
    <property type="match status" value="1"/>
</dbReference>
<feature type="region of interest" description="Disordered" evidence="8">
    <location>
        <begin position="924"/>
        <end position="947"/>
    </location>
</feature>
<protein>
    <recommendedName>
        <fullName evidence="14">ZZ-type domain-containing protein</fullName>
    </recommendedName>
</protein>
<evidence type="ECO:0000256" key="4">
    <source>
        <dbReference type="ARBA" id="ARBA00022833"/>
    </source>
</evidence>
<feature type="compositionally biased region" description="Polar residues" evidence="8">
    <location>
        <begin position="711"/>
        <end position="721"/>
    </location>
</feature>
<dbReference type="PROSITE" id="PS50030">
    <property type="entry name" value="UBA"/>
    <property type="match status" value="1"/>
</dbReference>
<dbReference type="InterPro" id="IPR009060">
    <property type="entry name" value="UBA-like_sf"/>
</dbReference>
<comment type="subcellular location">
    <subcellularLocation>
        <location evidence="1">Cytoplasmic vesicle</location>
        <location evidence="1">Autophagosome</location>
    </subcellularLocation>
</comment>
<dbReference type="Gene3D" id="1.10.8.10">
    <property type="entry name" value="DNA helicase RuvA subunit, C-terminal domain"/>
    <property type="match status" value="1"/>
</dbReference>
<dbReference type="GO" id="GO:0043130">
    <property type="term" value="F:ubiquitin binding"/>
    <property type="evidence" value="ECO:0007669"/>
    <property type="project" value="TreeGrafter"/>
</dbReference>
<dbReference type="GO" id="GO:0031410">
    <property type="term" value="C:cytoplasmic vesicle"/>
    <property type="evidence" value="ECO:0007669"/>
    <property type="project" value="UniProtKB-KW"/>
</dbReference>
<dbReference type="PROSITE" id="PS50135">
    <property type="entry name" value="ZF_ZZ_2"/>
    <property type="match status" value="1"/>
</dbReference>
<feature type="region of interest" description="Disordered" evidence="8">
    <location>
        <begin position="90"/>
        <end position="110"/>
    </location>
</feature>
<dbReference type="CDD" id="cd14947">
    <property type="entry name" value="NBR1_like"/>
    <property type="match status" value="1"/>
</dbReference>
<dbReference type="PROSITE" id="PS01357">
    <property type="entry name" value="ZF_ZZ_1"/>
    <property type="match status" value="1"/>
</dbReference>
<dbReference type="InterPro" id="IPR053793">
    <property type="entry name" value="PB1-like"/>
</dbReference>
<dbReference type="GO" id="GO:0000407">
    <property type="term" value="C:phagophore assembly site"/>
    <property type="evidence" value="ECO:0007669"/>
    <property type="project" value="TreeGrafter"/>
</dbReference>
<feature type="domain" description="UBA" evidence="9">
    <location>
        <begin position="1177"/>
        <end position="1225"/>
    </location>
</feature>
<dbReference type="GO" id="GO:0016236">
    <property type="term" value="P:macroautophagy"/>
    <property type="evidence" value="ECO:0007669"/>
    <property type="project" value="TreeGrafter"/>
</dbReference>
<dbReference type="PANTHER" id="PTHR20930">
    <property type="entry name" value="OVARIAN CARCINOMA ANTIGEN CA125-RELATED"/>
    <property type="match status" value="1"/>
</dbReference>